<evidence type="ECO:0000256" key="14">
    <source>
        <dbReference type="ARBA" id="ARBA00023136"/>
    </source>
</evidence>
<dbReference type="InterPro" id="IPR003593">
    <property type="entry name" value="AAA+_ATPase"/>
</dbReference>
<evidence type="ECO:0000256" key="1">
    <source>
        <dbReference type="ARBA" id="ARBA00004448"/>
    </source>
</evidence>
<keyword evidence="12" id="KW-0406">Ion transport</keyword>
<evidence type="ECO:0000256" key="13">
    <source>
        <dbReference type="ARBA" id="ARBA00023128"/>
    </source>
</evidence>
<dbReference type="Pfam" id="PF00005">
    <property type="entry name" value="ABC_tran"/>
    <property type="match status" value="1"/>
</dbReference>
<keyword evidence="5 18" id="KW-0812">Transmembrane</keyword>
<dbReference type="GO" id="GO:0006813">
    <property type="term" value="P:potassium ion transport"/>
    <property type="evidence" value="ECO:0007669"/>
    <property type="project" value="UniProtKB-KW"/>
</dbReference>
<evidence type="ECO:0000256" key="7">
    <source>
        <dbReference type="ARBA" id="ARBA00022792"/>
    </source>
</evidence>
<dbReference type="AlphaFoldDB" id="A0A5E4M283"/>
<dbReference type="SUPFAM" id="SSF52540">
    <property type="entry name" value="P-loop containing nucleoside triphosphate hydrolases"/>
    <property type="match status" value="1"/>
</dbReference>
<keyword evidence="11 18" id="KW-1133">Transmembrane helix</keyword>
<keyword evidence="8" id="KW-0067">ATP-binding</keyword>
<dbReference type="CDD" id="cd18574">
    <property type="entry name" value="ABC_6TM_ABCB8_like"/>
    <property type="match status" value="1"/>
</dbReference>
<dbReference type="GO" id="GO:0005524">
    <property type="term" value="F:ATP binding"/>
    <property type="evidence" value="ECO:0007669"/>
    <property type="project" value="UniProtKB-KW"/>
</dbReference>
<dbReference type="InterPro" id="IPR036640">
    <property type="entry name" value="ABC1_TM_sf"/>
</dbReference>
<dbReference type="GO" id="GO:0090374">
    <property type="term" value="P:oligopeptide export from mitochondrion"/>
    <property type="evidence" value="ECO:0007669"/>
    <property type="project" value="TreeGrafter"/>
</dbReference>
<dbReference type="CDD" id="cd03249">
    <property type="entry name" value="ABC_MTABC3_MDL1_MDL2"/>
    <property type="match status" value="1"/>
</dbReference>
<dbReference type="EMBL" id="CABPRJ010000018">
    <property type="protein sequence ID" value="VVC25716.1"/>
    <property type="molecule type" value="Genomic_DNA"/>
</dbReference>
<keyword evidence="9" id="KW-0809">Transit peptide</keyword>
<dbReference type="Gene3D" id="1.20.1560.10">
    <property type="entry name" value="ABC transporter type 1, transmembrane domain"/>
    <property type="match status" value="1"/>
</dbReference>
<comment type="similarity">
    <text evidence="2">Belongs to the ABC transporter superfamily. ABCB family. Multidrug resistance exporter (TC 3.A.1.201) subfamily.</text>
</comment>
<proteinExistence type="inferred from homology"/>
<evidence type="ECO:0000256" key="3">
    <source>
        <dbReference type="ARBA" id="ARBA00022448"/>
    </source>
</evidence>
<protein>
    <recommendedName>
        <fullName evidence="15">Mitochondrial potassium channel ATP-binding subunit</fullName>
    </recommendedName>
    <alternativeName>
        <fullName evidence="17">ATP-binding cassette sub-family B member 8, mitochondrial</fullName>
    </alternativeName>
    <alternativeName>
        <fullName evidence="16">Mitochondrial sulfonylurea-receptor</fullName>
    </alternativeName>
</protein>
<evidence type="ECO:0000256" key="11">
    <source>
        <dbReference type="ARBA" id="ARBA00022989"/>
    </source>
</evidence>
<keyword evidence="7" id="KW-0999">Mitochondrion inner membrane</keyword>
<evidence type="ECO:0000313" key="21">
    <source>
        <dbReference type="EMBL" id="VVC25716.1"/>
    </source>
</evidence>
<dbReference type="PANTHER" id="PTHR43394:SF17">
    <property type="entry name" value="MITOCHONDRIAL POTASSIUM CHANNEL ATP-BINDING SUBUNIT"/>
    <property type="match status" value="1"/>
</dbReference>
<keyword evidence="3" id="KW-0813">Transport</keyword>
<evidence type="ECO:0000256" key="18">
    <source>
        <dbReference type="SAM" id="Phobius"/>
    </source>
</evidence>
<evidence type="ECO:0000256" key="15">
    <source>
        <dbReference type="ARBA" id="ARBA00040439"/>
    </source>
</evidence>
<feature type="transmembrane region" description="Helical" evidence="18">
    <location>
        <begin position="106"/>
        <end position="126"/>
    </location>
</feature>
<dbReference type="InterPro" id="IPR027417">
    <property type="entry name" value="P-loop_NTPase"/>
</dbReference>
<feature type="transmembrane region" description="Helical" evidence="18">
    <location>
        <begin position="255"/>
        <end position="277"/>
    </location>
</feature>
<dbReference type="Gene3D" id="3.40.50.300">
    <property type="entry name" value="P-loop containing nucleotide triphosphate hydrolases"/>
    <property type="match status" value="1"/>
</dbReference>
<feature type="transmembrane region" description="Helical" evidence="18">
    <location>
        <begin position="160"/>
        <end position="180"/>
    </location>
</feature>
<keyword evidence="14 18" id="KW-0472">Membrane</keyword>
<dbReference type="GO" id="GO:0016887">
    <property type="term" value="F:ATP hydrolysis activity"/>
    <property type="evidence" value="ECO:0007669"/>
    <property type="project" value="InterPro"/>
</dbReference>
<evidence type="ECO:0000256" key="10">
    <source>
        <dbReference type="ARBA" id="ARBA00022958"/>
    </source>
</evidence>
<dbReference type="InterPro" id="IPR003439">
    <property type="entry name" value="ABC_transporter-like_ATP-bd"/>
</dbReference>
<evidence type="ECO:0000256" key="12">
    <source>
        <dbReference type="ARBA" id="ARBA00023065"/>
    </source>
</evidence>
<dbReference type="FunFam" id="1.20.1560.10:FF:000016">
    <property type="entry name" value="ATP-binding cassette sub-family B member 8, mitochondrial"/>
    <property type="match status" value="1"/>
</dbReference>
<dbReference type="FunFam" id="3.40.50.300:FF:000403">
    <property type="entry name" value="ATP-binding cassette sub-family B member 8, mitochondrial"/>
    <property type="match status" value="1"/>
</dbReference>
<keyword evidence="4" id="KW-0633">Potassium transport</keyword>
<dbReference type="PROSITE" id="PS00211">
    <property type="entry name" value="ABC_TRANSPORTER_1"/>
    <property type="match status" value="1"/>
</dbReference>
<dbReference type="GO" id="GO:0005743">
    <property type="term" value="C:mitochondrial inner membrane"/>
    <property type="evidence" value="ECO:0007669"/>
    <property type="project" value="UniProtKB-SubCell"/>
</dbReference>
<dbReference type="OrthoDB" id="6500128at2759"/>
<dbReference type="Pfam" id="PF00664">
    <property type="entry name" value="ABC_membrane"/>
    <property type="match status" value="1"/>
</dbReference>
<evidence type="ECO:0000256" key="5">
    <source>
        <dbReference type="ARBA" id="ARBA00022692"/>
    </source>
</evidence>
<evidence type="ECO:0000256" key="6">
    <source>
        <dbReference type="ARBA" id="ARBA00022741"/>
    </source>
</evidence>
<dbReference type="Proteomes" id="UP000325440">
    <property type="component" value="Unassembled WGS sequence"/>
</dbReference>
<feature type="transmembrane region" description="Helical" evidence="18">
    <location>
        <begin position="229"/>
        <end position="249"/>
    </location>
</feature>
<gene>
    <name evidence="21" type="ORF">CINCED_3A019064</name>
</gene>
<organism evidence="21 22">
    <name type="scientific">Cinara cedri</name>
    <dbReference type="NCBI Taxonomy" id="506608"/>
    <lineage>
        <taxon>Eukaryota</taxon>
        <taxon>Metazoa</taxon>
        <taxon>Ecdysozoa</taxon>
        <taxon>Arthropoda</taxon>
        <taxon>Hexapoda</taxon>
        <taxon>Insecta</taxon>
        <taxon>Pterygota</taxon>
        <taxon>Neoptera</taxon>
        <taxon>Paraneoptera</taxon>
        <taxon>Hemiptera</taxon>
        <taxon>Sternorrhyncha</taxon>
        <taxon>Aphidomorpha</taxon>
        <taxon>Aphidoidea</taxon>
        <taxon>Aphididae</taxon>
        <taxon>Lachninae</taxon>
        <taxon>Cinara</taxon>
    </lineage>
</organism>
<dbReference type="PROSITE" id="PS50893">
    <property type="entry name" value="ABC_TRANSPORTER_2"/>
    <property type="match status" value="1"/>
</dbReference>
<dbReference type="InterPro" id="IPR011527">
    <property type="entry name" value="ABC1_TM_dom"/>
</dbReference>
<reference evidence="21 22" key="1">
    <citation type="submission" date="2019-08" db="EMBL/GenBank/DDBJ databases">
        <authorList>
            <person name="Alioto T."/>
            <person name="Alioto T."/>
            <person name="Gomez Garrido J."/>
        </authorList>
    </citation>
    <scope>NUCLEOTIDE SEQUENCE [LARGE SCALE GENOMIC DNA]</scope>
</reference>
<dbReference type="SUPFAM" id="SSF90123">
    <property type="entry name" value="ABC transporter transmembrane region"/>
    <property type="match status" value="1"/>
</dbReference>
<name>A0A5E4M283_9HEMI</name>
<accession>A0A5E4M283</accession>
<evidence type="ECO:0000259" key="20">
    <source>
        <dbReference type="PROSITE" id="PS50929"/>
    </source>
</evidence>
<dbReference type="SMART" id="SM00382">
    <property type="entry name" value="AAA"/>
    <property type="match status" value="1"/>
</dbReference>
<dbReference type="PROSITE" id="PS50929">
    <property type="entry name" value="ABC_TM1F"/>
    <property type="match status" value="1"/>
</dbReference>
<dbReference type="InterPro" id="IPR039421">
    <property type="entry name" value="Type_1_exporter"/>
</dbReference>
<dbReference type="InterPro" id="IPR017871">
    <property type="entry name" value="ABC_transporter-like_CS"/>
</dbReference>
<keyword evidence="13" id="KW-0496">Mitochondrion</keyword>
<keyword evidence="10" id="KW-0630">Potassium</keyword>
<evidence type="ECO:0000313" key="22">
    <source>
        <dbReference type="Proteomes" id="UP000325440"/>
    </source>
</evidence>
<keyword evidence="6" id="KW-0547">Nucleotide-binding</keyword>
<evidence type="ECO:0000256" key="8">
    <source>
        <dbReference type="ARBA" id="ARBA00022840"/>
    </source>
</evidence>
<keyword evidence="22" id="KW-1185">Reference proteome</keyword>
<evidence type="ECO:0000256" key="4">
    <source>
        <dbReference type="ARBA" id="ARBA00022538"/>
    </source>
</evidence>
<dbReference type="GO" id="GO:0015421">
    <property type="term" value="F:ABC-type oligopeptide transporter activity"/>
    <property type="evidence" value="ECO:0007669"/>
    <property type="project" value="TreeGrafter"/>
</dbReference>
<dbReference type="PANTHER" id="PTHR43394">
    <property type="entry name" value="ATP-DEPENDENT PERMEASE MDL1, MITOCHONDRIAL"/>
    <property type="match status" value="1"/>
</dbReference>
<feature type="domain" description="ABC transporter" evidence="19">
    <location>
        <begin position="433"/>
        <end position="670"/>
    </location>
</feature>
<feature type="domain" description="ABC transmembrane type-1" evidence="20">
    <location>
        <begin position="110"/>
        <end position="398"/>
    </location>
</feature>
<sequence>MLRFFCTTKSLNSSSLRSFIVRQPTRNYSFCIKKSPWIKPISVPSAVKIQKLSPLWILVGSTGYIGCRYLLNGSNVAFCEHRELEHSTSDHLFDWNKLLSYLSPDLINLLAAIAAAFVVALCNLNIPINLQYVINTILQFARDGVPFSYESLTKPLSKLLVLYLAQGLSTFVCISLLSKVGENVAIRMRYNLFLSILQQELEFFDKTRTGDILQRLTTDVQEFKSSFKLVIVQGLKNTTQLIGGVYALYNTSPEMTAAVAIVLPTIIVIGTFFGSVLRKLSKQAQEQGTKATIIAEEVVGNMRTVRAFSSESEECNRFLTEIENNGTLHKRLGYGIGLFQAGSNMFLNSIVLGTIFLGGKLMTTSSLDPGQLMSFLMVTQMLQHSLGQFSLLFGHYVKGIAAGSRIFEYINKEPKTLINGGVIIPHHSFIPQIEFKDITFSYPTRPEQIILKNFNLTLPPGKVVAVVGSSGNGKSTIAALLMRFYDVNSGSIIIGGEDIKNLDQTWLRKQVIGLINQEPILFAMSILENIRYGKPEATDAEVIKAAKIANADSFITSFPKGYNTIVGERGVTVSGGQKQRIAIARAILKNPSILILDEATSALDTESEMHVQSALESVSNGKTVLVIAHRLSTVKNADVIVVLNKGEIVEVGNHDTLLSKKGFYWNLMNQQTSDKAKAA</sequence>
<evidence type="ECO:0000256" key="9">
    <source>
        <dbReference type="ARBA" id="ARBA00022946"/>
    </source>
</evidence>
<evidence type="ECO:0000256" key="16">
    <source>
        <dbReference type="ARBA" id="ARBA00041416"/>
    </source>
</evidence>
<evidence type="ECO:0000256" key="2">
    <source>
        <dbReference type="ARBA" id="ARBA00007577"/>
    </source>
</evidence>
<evidence type="ECO:0000259" key="19">
    <source>
        <dbReference type="PROSITE" id="PS50893"/>
    </source>
</evidence>
<comment type="subcellular location">
    <subcellularLocation>
        <location evidence="1">Mitochondrion inner membrane</location>
        <topology evidence="1">Multi-pass membrane protein</topology>
    </subcellularLocation>
</comment>
<evidence type="ECO:0000256" key="17">
    <source>
        <dbReference type="ARBA" id="ARBA00042968"/>
    </source>
</evidence>